<gene>
    <name evidence="1" type="ORF">GYA37_02810</name>
</gene>
<protein>
    <submittedName>
        <fullName evidence="1">Uncharacterized protein</fullName>
    </submittedName>
</protein>
<evidence type="ECO:0000313" key="2">
    <source>
        <dbReference type="Proteomes" id="UP000590542"/>
    </source>
</evidence>
<dbReference type="AlphaFoldDB" id="A0A7X9E7J8"/>
<accession>A0A7X9E7J8</accession>
<name>A0A7X9E7J8_UNCKA</name>
<sequence>MSEKFVCKMPGCDGYVNPSSEDRVVLQTGCSSYSCAYPCEKCGRYYFGPRLPATNRQDERLFKSGLDNRPFVSVYGFQSEKELRSHKNAMWVGEATSEEDLNWYVKQFPHLFLTFYDGKNNVWMSLKNALEKFAVSTNI</sequence>
<proteinExistence type="predicted"/>
<dbReference type="PROSITE" id="PS51257">
    <property type="entry name" value="PROKAR_LIPOPROTEIN"/>
    <property type="match status" value="1"/>
</dbReference>
<dbReference type="Proteomes" id="UP000590542">
    <property type="component" value="Unassembled WGS sequence"/>
</dbReference>
<organism evidence="1 2">
    <name type="scientific">candidate division WWE3 bacterium</name>
    <dbReference type="NCBI Taxonomy" id="2053526"/>
    <lineage>
        <taxon>Bacteria</taxon>
        <taxon>Katanobacteria</taxon>
    </lineage>
</organism>
<reference evidence="1 2" key="1">
    <citation type="journal article" date="2020" name="Biotechnol. Biofuels">
        <title>New insights from the biogas microbiome by comprehensive genome-resolved metagenomics of nearly 1600 species originating from multiple anaerobic digesters.</title>
        <authorList>
            <person name="Campanaro S."/>
            <person name="Treu L."/>
            <person name="Rodriguez-R L.M."/>
            <person name="Kovalovszki A."/>
            <person name="Ziels R.M."/>
            <person name="Maus I."/>
            <person name="Zhu X."/>
            <person name="Kougias P.G."/>
            <person name="Basile A."/>
            <person name="Luo G."/>
            <person name="Schluter A."/>
            <person name="Konstantinidis K.T."/>
            <person name="Angelidaki I."/>
        </authorList>
    </citation>
    <scope>NUCLEOTIDE SEQUENCE [LARGE SCALE GENOMIC DNA]</scope>
    <source>
        <strain evidence="1">AS27yjCOA_202</strain>
    </source>
</reference>
<dbReference type="EMBL" id="JAAZNV010000009">
    <property type="protein sequence ID" value="NMB91753.1"/>
    <property type="molecule type" value="Genomic_DNA"/>
</dbReference>
<evidence type="ECO:0000313" key="1">
    <source>
        <dbReference type="EMBL" id="NMB91753.1"/>
    </source>
</evidence>
<comment type="caution">
    <text evidence="1">The sequence shown here is derived from an EMBL/GenBank/DDBJ whole genome shotgun (WGS) entry which is preliminary data.</text>
</comment>